<comment type="caution">
    <text evidence="5">The sequence shown here is derived from an EMBL/GenBank/DDBJ whole genome shotgun (WGS) entry which is preliminary data.</text>
</comment>
<proteinExistence type="predicted"/>
<dbReference type="EMBL" id="SSDS01000028">
    <property type="protein sequence ID" value="TXG78056.1"/>
    <property type="molecule type" value="Genomic_DNA"/>
</dbReference>
<dbReference type="GO" id="GO:0016788">
    <property type="term" value="F:hydrolase activity, acting on ester bonds"/>
    <property type="evidence" value="ECO:0007669"/>
    <property type="project" value="InterPro"/>
</dbReference>
<keyword evidence="2" id="KW-0540">Nuclease</keyword>
<dbReference type="SMART" id="SM00990">
    <property type="entry name" value="VRR_NUC"/>
    <property type="match status" value="1"/>
</dbReference>
<comment type="cofactor">
    <cofactor evidence="1">
        <name>Mg(2+)</name>
        <dbReference type="ChEBI" id="CHEBI:18420"/>
    </cofactor>
</comment>
<dbReference type="GO" id="GO:0003676">
    <property type="term" value="F:nucleic acid binding"/>
    <property type="evidence" value="ECO:0007669"/>
    <property type="project" value="InterPro"/>
</dbReference>
<protein>
    <submittedName>
        <fullName evidence="5">VRR-NUC domain-containing protein</fullName>
    </submittedName>
</protein>
<name>A0A5C7JC15_9BACT</name>
<evidence type="ECO:0000313" key="5">
    <source>
        <dbReference type="EMBL" id="TXG78056.1"/>
    </source>
</evidence>
<evidence type="ECO:0000256" key="3">
    <source>
        <dbReference type="ARBA" id="ARBA00022801"/>
    </source>
</evidence>
<reference evidence="5 6" key="1">
    <citation type="submission" date="2018-09" db="EMBL/GenBank/DDBJ databases">
        <title>Metagenome Assembled Genomes from an Advanced Water Purification Facility.</title>
        <authorList>
            <person name="Stamps B.W."/>
            <person name="Spear J.R."/>
        </authorList>
    </citation>
    <scope>NUCLEOTIDE SEQUENCE [LARGE SCALE GENOMIC DNA]</scope>
    <source>
        <strain evidence="5">Bin_63_2</strain>
    </source>
</reference>
<dbReference type="Gene3D" id="3.40.1350.10">
    <property type="match status" value="1"/>
</dbReference>
<evidence type="ECO:0000256" key="1">
    <source>
        <dbReference type="ARBA" id="ARBA00001946"/>
    </source>
</evidence>
<evidence type="ECO:0000256" key="2">
    <source>
        <dbReference type="ARBA" id="ARBA00022722"/>
    </source>
</evidence>
<dbReference type="Pfam" id="PF08774">
    <property type="entry name" value="VRR_NUC"/>
    <property type="match status" value="1"/>
</dbReference>
<gene>
    <name evidence="5" type="ORF">E6Q11_01775</name>
</gene>
<dbReference type="AlphaFoldDB" id="A0A5C7JC15"/>
<accession>A0A5C7JC15</accession>
<dbReference type="GO" id="GO:0004518">
    <property type="term" value="F:nuclease activity"/>
    <property type="evidence" value="ECO:0007669"/>
    <property type="project" value="UniProtKB-KW"/>
</dbReference>
<dbReference type="Proteomes" id="UP000321026">
    <property type="component" value="Unassembled WGS sequence"/>
</dbReference>
<dbReference type="InterPro" id="IPR014883">
    <property type="entry name" value="VRR_NUC"/>
</dbReference>
<organism evidence="5 6">
    <name type="scientific">Candidatus Dojkabacteria bacterium</name>
    <dbReference type="NCBI Taxonomy" id="2099670"/>
    <lineage>
        <taxon>Bacteria</taxon>
        <taxon>Candidatus Dojkabacteria</taxon>
    </lineage>
</organism>
<feature type="domain" description="VRR-NUC" evidence="4">
    <location>
        <begin position="35"/>
        <end position="145"/>
    </location>
</feature>
<sequence length="163" mass="18462">MTTIRKRILATQFAAKQLEAVSAKKLTKVAKKLLPTEQQIQNAVMDWIRLQKFNFYLIKKRLSLIDYAWHTPNGGSRNIIEAKRLKDAGVLSGVPDITIAVPSRQFHAFYMELKSSKGKLSPAQIKFAHNMKSVGNYYCVAYSVNEAIEFIKAYMGDMLCTAQ</sequence>
<evidence type="ECO:0000259" key="4">
    <source>
        <dbReference type="SMART" id="SM00990"/>
    </source>
</evidence>
<keyword evidence="3" id="KW-0378">Hydrolase</keyword>
<evidence type="ECO:0000313" key="6">
    <source>
        <dbReference type="Proteomes" id="UP000321026"/>
    </source>
</evidence>
<dbReference type="InterPro" id="IPR011856">
    <property type="entry name" value="tRNA_endonuc-like_dom_sf"/>
</dbReference>